<feature type="region of interest" description="Disordered" evidence="1">
    <location>
        <begin position="56"/>
        <end position="82"/>
    </location>
</feature>
<dbReference type="EMBL" id="PVWJ01000056">
    <property type="protein sequence ID" value="PSB02567.1"/>
    <property type="molecule type" value="Genomic_DNA"/>
</dbReference>
<organism evidence="2 3">
    <name type="scientific">Merismopedia glauca CCAP 1448/3</name>
    <dbReference type="NCBI Taxonomy" id="1296344"/>
    <lineage>
        <taxon>Bacteria</taxon>
        <taxon>Bacillati</taxon>
        <taxon>Cyanobacteriota</taxon>
        <taxon>Cyanophyceae</taxon>
        <taxon>Synechococcales</taxon>
        <taxon>Merismopediaceae</taxon>
        <taxon>Merismopedia</taxon>
    </lineage>
</organism>
<keyword evidence="3" id="KW-1185">Reference proteome</keyword>
<dbReference type="InterPro" id="IPR040003">
    <property type="entry name" value="PG18-like"/>
</dbReference>
<protein>
    <recommendedName>
        <fullName evidence="4">Thylakoid lumen protein</fullName>
    </recommendedName>
</protein>
<dbReference type="Proteomes" id="UP000238762">
    <property type="component" value="Unassembled WGS sequence"/>
</dbReference>
<dbReference type="RefSeq" id="WP_106289012.1">
    <property type="nucleotide sequence ID" value="NZ_CAWNTC010000054.1"/>
</dbReference>
<dbReference type="PANTHER" id="PTHR35745">
    <property type="entry name" value="BNACNNG14650D PROTEIN"/>
    <property type="match status" value="1"/>
</dbReference>
<feature type="compositionally biased region" description="Low complexity" evidence="1">
    <location>
        <begin position="65"/>
        <end position="81"/>
    </location>
</feature>
<sequence>MSDPVLRAFFLGRALAQAVGEQIEATVTNGLSELAKLDAEQRERLRQFSQQVMEKAARDVEGAASSSGSSTTTSPFGSSNGDLQVTIDELRAEIARLRTELQLYRSR</sequence>
<evidence type="ECO:0000256" key="1">
    <source>
        <dbReference type="SAM" id="MobiDB-lite"/>
    </source>
</evidence>
<evidence type="ECO:0000313" key="2">
    <source>
        <dbReference type="EMBL" id="PSB02567.1"/>
    </source>
</evidence>
<dbReference type="PANTHER" id="PTHR35745:SF1">
    <property type="entry name" value="OS04G0513000 PROTEIN"/>
    <property type="match status" value="1"/>
</dbReference>
<accession>A0A2T1C347</accession>
<dbReference type="OrthoDB" id="531776at2"/>
<dbReference type="Pfam" id="PF20711">
    <property type="entry name" value="DUF6825"/>
    <property type="match status" value="1"/>
</dbReference>
<reference evidence="2 3" key="1">
    <citation type="submission" date="2018-02" db="EMBL/GenBank/DDBJ databases">
        <authorList>
            <person name="Cohen D.B."/>
            <person name="Kent A.D."/>
        </authorList>
    </citation>
    <scope>NUCLEOTIDE SEQUENCE [LARGE SCALE GENOMIC DNA]</scope>
    <source>
        <strain evidence="2 3">CCAP 1448/3</strain>
    </source>
</reference>
<name>A0A2T1C347_9CYAN</name>
<reference evidence="2 3" key="2">
    <citation type="submission" date="2018-03" db="EMBL/GenBank/DDBJ databases">
        <title>The ancient ancestry and fast evolution of plastids.</title>
        <authorList>
            <person name="Moore K.R."/>
            <person name="Magnabosco C."/>
            <person name="Momper L."/>
            <person name="Gold D.A."/>
            <person name="Bosak T."/>
            <person name="Fournier G.P."/>
        </authorList>
    </citation>
    <scope>NUCLEOTIDE SEQUENCE [LARGE SCALE GENOMIC DNA]</scope>
    <source>
        <strain evidence="2 3">CCAP 1448/3</strain>
    </source>
</reference>
<dbReference type="GO" id="GO:0010027">
    <property type="term" value="P:thylakoid membrane organization"/>
    <property type="evidence" value="ECO:0007669"/>
    <property type="project" value="InterPro"/>
</dbReference>
<proteinExistence type="predicted"/>
<gene>
    <name evidence="2" type="ORF">C7B64_12620</name>
</gene>
<comment type="caution">
    <text evidence="2">The sequence shown here is derived from an EMBL/GenBank/DDBJ whole genome shotgun (WGS) entry which is preliminary data.</text>
</comment>
<evidence type="ECO:0008006" key="4">
    <source>
        <dbReference type="Google" id="ProtNLM"/>
    </source>
</evidence>
<evidence type="ECO:0000313" key="3">
    <source>
        <dbReference type="Proteomes" id="UP000238762"/>
    </source>
</evidence>
<dbReference type="AlphaFoldDB" id="A0A2T1C347"/>